<feature type="transmembrane region" description="Helical" evidence="1">
    <location>
        <begin position="164"/>
        <end position="183"/>
    </location>
</feature>
<dbReference type="EMBL" id="QUSW01000003">
    <property type="protein sequence ID" value="RQP24209.1"/>
    <property type="molecule type" value="Genomic_DNA"/>
</dbReference>
<evidence type="ECO:0000313" key="3">
    <source>
        <dbReference type="EMBL" id="RQP24209.1"/>
    </source>
</evidence>
<keyword evidence="2" id="KW-0732">Signal</keyword>
<feature type="signal peptide" evidence="2">
    <location>
        <begin position="1"/>
        <end position="30"/>
    </location>
</feature>
<evidence type="ECO:0000313" key="4">
    <source>
        <dbReference type="Proteomes" id="UP000267464"/>
    </source>
</evidence>
<accession>A0A3N7JTD4</accession>
<keyword evidence="4" id="KW-1185">Reference proteome</keyword>
<name>A0A3N7JTD4_9BURK</name>
<evidence type="ECO:0008006" key="5">
    <source>
        <dbReference type="Google" id="ProtNLM"/>
    </source>
</evidence>
<reference evidence="3 4" key="1">
    <citation type="submission" date="2018-08" db="EMBL/GenBank/DDBJ databases">
        <authorList>
            <person name="Khan S.A."/>
            <person name="Jeon C.O."/>
            <person name="Chun B.H."/>
            <person name="Jeong S.E."/>
        </authorList>
    </citation>
    <scope>NUCLEOTIDE SEQUENCE [LARGE SCALE GENOMIC DNA]</scope>
    <source>
        <strain evidence="3 4">S-16</strain>
    </source>
</reference>
<evidence type="ECO:0000256" key="1">
    <source>
        <dbReference type="SAM" id="Phobius"/>
    </source>
</evidence>
<reference evidence="3 4" key="2">
    <citation type="submission" date="2018-12" db="EMBL/GenBank/DDBJ databases">
        <title>Rhizobacter gummiphilus sp. nov., a rubber-degrading bacterium isolated from the soil of a botanical garden in Japan.</title>
        <authorList>
            <person name="Shunsuke S.S."/>
        </authorList>
    </citation>
    <scope>NUCLEOTIDE SEQUENCE [LARGE SCALE GENOMIC DNA]</scope>
    <source>
        <strain evidence="3 4">S-16</strain>
    </source>
</reference>
<keyword evidence="1" id="KW-0812">Transmembrane</keyword>
<proteinExistence type="predicted"/>
<dbReference type="NCBIfam" id="NF038126">
    <property type="entry name" value="PEP_CTERM_FxDxF"/>
    <property type="match status" value="1"/>
</dbReference>
<keyword evidence="1" id="KW-1133">Transmembrane helix</keyword>
<dbReference type="AlphaFoldDB" id="A0A3N7JTD4"/>
<gene>
    <name evidence="3" type="ORF">DZC73_12890</name>
</gene>
<organism evidence="3 4">
    <name type="scientific">Piscinibacter terrae</name>
    <dbReference type="NCBI Taxonomy" id="2496871"/>
    <lineage>
        <taxon>Bacteria</taxon>
        <taxon>Pseudomonadati</taxon>
        <taxon>Pseudomonadota</taxon>
        <taxon>Betaproteobacteria</taxon>
        <taxon>Burkholderiales</taxon>
        <taxon>Sphaerotilaceae</taxon>
        <taxon>Piscinibacter</taxon>
    </lineage>
</organism>
<protein>
    <recommendedName>
        <fullName evidence="5">PEP-CTERM sorting domain-containing protein</fullName>
    </recommendedName>
</protein>
<comment type="caution">
    <text evidence="3">The sequence shown here is derived from an EMBL/GenBank/DDBJ whole genome shotgun (WGS) entry which is preliminary data.</text>
</comment>
<sequence length="188" mass="19981">MACTGSRRVRSWVVGAAFAALGVAAAPAQASTFWLGDVSSPKTLSWSRSGLLGPFDDHLLFTVTSSQPLVFSGFVSTGISRRSFILDMEGDLLQSDGSVLEAGDAQTVFTPEGWPSRDISFASFSLASGSYVLRIHGTETSAFPDVPITGQYTGTVSFAPVPEVQTWAMLLVGLAAVGWLRAWRGKTR</sequence>
<evidence type="ECO:0000256" key="2">
    <source>
        <dbReference type="SAM" id="SignalP"/>
    </source>
</evidence>
<feature type="chain" id="PRO_5018193823" description="PEP-CTERM sorting domain-containing protein" evidence="2">
    <location>
        <begin position="31"/>
        <end position="188"/>
    </location>
</feature>
<keyword evidence="1" id="KW-0472">Membrane</keyword>
<dbReference type="Proteomes" id="UP000267464">
    <property type="component" value="Unassembled WGS sequence"/>
</dbReference>